<organism evidence="7 8">
    <name type="scientific">Nocardia bovistercoris</name>
    <dbReference type="NCBI Taxonomy" id="2785916"/>
    <lineage>
        <taxon>Bacteria</taxon>
        <taxon>Bacillati</taxon>
        <taxon>Actinomycetota</taxon>
        <taxon>Actinomycetes</taxon>
        <taxon>Mycobacteriales</taxon>
        <taxon>Nocardiaceae</taxon>
        <taxon>Nocardia</taxon>
    </lineage>
</organism>
<evidence type="ECO:0000313" key="7">
    <source>
        <dbReference type="EMBL" id="MBH0779434.1"/>
    </source>
</evidence>
<evidence type="ECO:0000256" key="2">
    <source>
        <dbReference type="ARBA" id="ARBA00023015"/>
    </source>
</evidence>
<dbReference type="AlphaFoldDB" id="A0A931N530"/>
<dbReference type="EMBL" id="JADMLG010000011">
    <property type="protein sequence ID" value="MBH0779434.1"/>
    <property type="molecule type" value="Genomic_DNA"/>
</dbReference>
<dbReference type="Pfam" id="PF00126">
    <property type="entry name" value="HTH_1"/>
    <property type="match status" value="1"/>
</dbReference>
<dbReference type="InterPro" id="IPR036390">
    <property type="entry name" value="WH_DNA-bd_sf"/>
</dbReference>
<evidence type="ECO:0000256" key="3">
    <source>
        <dbReference type="ARBA" id="ARBA00023125"/>
    </source>
</evidence>
<name>A0A931N530_9NOCA</name>
<dbReference type="RefSeq" id="WP_196151758.1">
    <property type="nucleotide sequence ID" value="NZ_JADMLG010000011.1"/>
</dbReference>
<comment type="similarity">
    <text evidence="1">Belongs to the LysR transcriptional regulatory family.</text>
</comment>
<sequence length="338" mass="37022">MTDLDLAAVRAFVIAVDEGQFSHAATELRITQQAVSKRIAKLENLLGVKLFDRGRAGKPTAAGAKMLPHARLLLAAAEETVASVRTEQRPLRVAVLGERQSTSQSLHYYLQRHPESDIEIVISTAFATSRDALLAGRADAAFARPTGGPHPLPPAIAAIPAYVEPLHLLVGKDHPLAGRVSVRATDITPYPVWVPGSAVPSEWTDYYREWSEFTGITVTADPVTPKPEGIEAVLDHIATSTTIATFHGEGFLTPWHPHIRRVPITDPTPAYPHALLWSTANPHPSLPHLITYFRDTYNRDTASDCWIPMADRSLFHVLYTESVRGAPHRGLAATEYPK</sequence>
<gene>
    <name evidence="7" type="ORF">IT779_24510</name>
</gene>
<dbReference type="GO" id="GO:0032993">
    <property type="term" value="C:protein-DNA complex"/>
    <property type="evidence" value="ECO:0007669"/>
    <property type="project" value="TreeGrafter"/>
</dbReference>
<comment type="caution">
    <text evidence="7">The sequence shown here is derived from an EMBL/GenBank/DDBJ whole genome shotgun (WGS) entry which is preliminary data.</text>
</comment>
<evidence type="ECO:0000256" key="1">
    <source>
        <dbReference type="ARBA" id="ARBA00009437"/>
    </source>
</evidence>
<accession>A0A931N530</accession>
<dbReference type="PANTHER" id="PTHR30346">
    <property type="entry name" value="TRANSCRIPTIONAL DUAL REGULATOR HCAR-RELATED"/>
    <property type="match status" value="1"/>
</dbReference>
<keyword evidence="4" id="KW-0010">Activator</keyword>
<dbReference type="Gene3D" id="3.40.190.10">
    <property type="entry name" value="Periplasmic binding protein-like II"/>
    <property type="match status" value="2"/>
</dbReference>
<dbReference type="GO" id="GO:0003700">
    <property type="term" value="F:DNA-binding transcription factor activity"/>
    <property type="evidence" value="ECO:0007669"/>
    <property type="project" value="InterPro"/>
</dbReference>
<evidence type="ECO:0000256" key="4">
    <source>
        <dbReference type="ARBA" id="ARBA00023159"/>
    </source>
</evidence>
<dbReference type="PANTHER" id="PTHR30346:SF0">
    <property type="entry name" value="HCA OPERON TRANSCRIPTIONAL ACTIVATOR HCAR"/>
    <property type="match status" value="1"/>
</dbReference>
<evidence type="ECO:0000313" key="8">
    <source>
        <dbReference type="Proteomes" id="UP000655751"/>
    </source>
</evidence>
<dbReference type="PRINTS" id="PR00039">
    <property type="entry name" value="HTHLYSR"/>
</dbReference>
<dbReference type="SUPFAM" id="SSF46785">
    <property type="entry name" value="Winged helix' DNA-binding domain"/>
    <property type="match status" value="1"/>
</dbReference>
<reference evidence="7" key="1">
    <citation type="submission" date="2020-11" db="EMBL/GenBank/DDBJ databases">
        <title>Nocardia NEAU-351.nov., a novel actinomycete isolated from the cow dung.</title>
        <authorList>
            <person name="Zhang X."/>
        </authorList>
    </citation>
    <scope>NUCLEOTIDE SEQUENCE</scope>
    <source>
        <strain evidence="7">NEAU-351</strain>
    </source>
</reference>
<proteinExistence type="inferred from homology"/>
<dbReference type="SUPFAM" id="SSF53850">
    <property type="entry name" value="Periplasmic binding protein-like II"/>
    <property type="match status" value="1"/>
</dbReference>
<keyword evidence="3" id="KW-0238">DNA-binding</keyword>
<dbReference type="Proteomes" id="UP000655751">
    <property type="component" value="Unassembled WGS sequence"/>
</dbReference>
<keyword evidence="8" id="KW-1185">Reference proteome</keyword>
<dbReference type="InterPro" id="IPR005119">
    <property type="entry name" value="LysR_subst-bd"/>
</dbReference>
<evidence type="ECO:0000259" key="6">
    <source>
        <dbReference type="PROSITE" id="PS50931"/>
    </source>
</evidence>
<keyword evidence="5" id="KW-0804">Transcription</keyword>
<feature type="domain" description="HTH lysR-type" evidence="6">
    <location>
        <begin position="4"/>
        <end position="60"/>
    </location>
</feature>
<dbReference type="GO" id="GO:0003677">
    <property type="term" value="F:DNA binding"/>
    <property type="evidence" value="ECO:0007669"/>
    <property type="project" value="UniProtKB-KW"/>
</dbReference>
<dbReference type="Pfam" id="PF03466">
    <property type="entry name" value="LysR_substrate"/>
    <property type="match status" value="1"/>
</dbReference>
<dbReference type="PROSITE" id="PS50931">
    <property type="entry name" value="HTH_LYSR"/>
    <property type="match status" value="1"/>
</dbReference>
<protein>
    <submittedName>
        <fullName evidence="7">LysR family transcriptional regulator</fullName>
    </submittedName>
</protein>
<keyword evidence="2" id="KW-0805">Transcription regulation</keyword>
<dbReference type="InterPro" id="IPR036388">
    <property type="entry name" value="WH-like_DNA-bd_sf"/>
</dbReference>
<dbReference type="Gene3D" id="1.10.10.10">
    <property type="entry name" value="Winged helix-like DNA-binding domain superfamily/Winged helix DNA-binding domain"/>
    <property type="match status" value="1"/>
</dbReference>
<dbReference type="InterPro" id="IPR000847">
    <property type="entry name" value="LysR_HTH_N"/>
</dbReference>
<evidence type="ECO:0000256" key="5">
    <source>
        <dbReference type="ARBA" id="ARBA00023163"/>
    </source>
</evidence>